<organism evidence="7 8">
    <name type="scientific">Wallemia hederae</name>
    <dbReference type="NCBI Taxonomy" id="1540922"/>
    <lineage>
        <taxon>Eukaryota</taxon>
        <taxon>Fungi</taxon>
        <taxon>Dikarya</taxon>
        <taxon>Basidiomycota</taxon>
        <taxon>Wallemiomycotina</taxon>
        <taxon>Wallemiomycetes</taxon>
        <taxon>Wallemiales</taxon>
        <taxon>Wallemiaceae</taxon>
        <taxon>Wallemia</taxon>
    </lineage>
</organism>
<evidence type="ECO:0000256" key="3">
    <source>
        <dbReference type="ARBA" id="ARBA00022552"/>
    </source>
</evidence>
<dbReference type="InterPro" id="IPR011990">
    <property type="entry name" value="TPR-like_helical_dom_sf"/>
</dbReference>
<comment type="similarity">
    <text evidence="2">Belongs to the UTP6 family.</text>
</comment>
<keyword evidence="5" id="KW-0539">Nucleus</keyword>
<reference evidence="7 8" key="1">
    <citation type="submission" date="2019-03" db="EMBL/GenBank/DDBJ databases">
        <title>Sequencing 23 genomes of Wallemia ichthyophaga.</title>
        <authorList>
            <person name="Gostincar C."/>
        </authorList>
    </citation>
    <scope>NUCLEOTIDE SEQUENCE [LARGE SCALE GENOMIC DNA]</scope>
    <source>
        <strain evidence="7 8">EXF-5753</strain>
    </source>
</reference>
<dbReference type="GO" id="GO:0034388">
    <property type="term" value="C:Pwp2p-containing subcomplex of 90S preribosome"/>
    <property type="evidence" value="ECO:0007669"/>
    <property type="project" value="TreeGrafter"/>
</dbReference>
<dbReference type="EMBL" id="SPNW01000047">
    <property type="protein sequence ID" value="TIA87832.1"/>
    <property type="molecule type" value="Genomic_DNA"/>
</dbReference>
<protein>
    <recommendedName>
        <fullName evidence="6">U3 small nucleolar RNA-associated protein 6 N-terminal domain-containing protein</fullName>
    </recommendedName>
</protein>
<keyword evidence="3" id="KW-0698">rRNA processing</keyword>
<dbReference type="Pfam" id="PF08640">
    <property type="entry name" value="U3_assoc_6"/>
    <property type="match status" value="1"/>
</dbReference>
<evidence type="ECO:0000256" key="5">
    <source>
        <dbReference type="ARBA" id="ARBA00023242"/>
    </source>
</evidence>
<accession>A0A4T0FHJ6</accession>
<evidence type="ECO:0000256" key="4">
    <source>
        <dbReference type="ARBA" id="ARBA00022737"/>
    </source>
</evidence>
<name>A0A4T0FHJ6_9BASI</name>
<dbReference type="SMART" id="SM00386">
    <property type="entry name" value="HAT"/>
    <property type="match status" value="5"/>
</dbReference>
<keyword evidence="8" id="KW-1185">Reference proteome</keyword>
<evidence type="ECO:0000256" key="1">
    <source>
        <dbReference type="ARBA" id="ARBA00004604"/>
    </source>
</evidence>
<evidence type="ECO:0000313" key="7">
    <source>
        <dbReference type="EMBL" id="TIA87832.1"/>
    </source>
</evidence>
<feature type="domain" description="U3 small nucleolar RNA-associated protein 6 N-terminal" evidence="6">
    <location>
        <begin position="42"/>
        <end position="96"/>
    </location>
</feature>
<proteinExistence type="inferred from homology"/>
<dbReference type="InterPro" id="IPR055347">
    <property type="entry name" value="UTP6_N"/>
</dbReference>
<comment type="subcellular location">
    <subcellularLocation>
        <location evidence="1">Nucleus</location>
        <location evidence="1">Nucleolus</location>
    </subcellularLocation>
</comment>
<sequence length="658" mass="74551">MANVTMAMEQMLPEFKDYEKKNLFSKVRGVLSAVHRSPLTHSQVEIKSIAAKRQKLETALGKKTPSQSDYLRYIEYEITLENLKRKRMTRLKVALTPSPALYGIQKRILQLFDKATSRFRSDISLWLKYIEYLKKVGANKLLSRTFARVINLHPANPQLYILAASWELNNNVSAHSARTLLQRGLRLNSKDLELWLTYARMELVFAERVRRRLEFDQKFDEAAAAENSEGVEKGLDAEDTKAANTDVHINSNESDKKVMDGAIVIAIIDNAKQTLPPTSQFTFFSSLISLIREFPLPVIVKHNLLNHTYQTLRLALPEDADARLLIAVRADENAPEEAGVVDKVEGLDVACNAVTTVMVELQQPAMTEKGLQWLIQRYQKEDDDNLKQYLSHFINTSFKSSKSKKLLTPAAHLSYINHLRTSSADEDKVTKLVNDALSKHPHSSKLHLLKLDLQPSNAAYQAALTSCPAVWELYERFLYHSLNGLDAAAITKLFEKLLVDALQGEALIKANAEEYERGHLTVHDRLLKMFVETNASHNLVQLPSHQLFPPSFVTSPSPRFYEWILDQDSSLDHDLVKELYRKWAEHPQSDSVQVTLRLAQWLLSINKSSQAFGAFSSTIARLTNDADKVRLESGWQSILAGGDAQKKDDSESDTLMEE</sequence>
<evidence type="ECO:0000313" key="8">
    <source>
        <dbReference type="Proteomes" id="UP000310189"/>
    </source>
</evidence>
<dbReference type="SUPFAM" id="SSF48452">
    <property type="entry name" value="TPR-like"/>
    <property type="match status" value="1"/>
</dbReference>
<evidence type="ECO:0000259" key="6">
    <source>
        <dbReference type="Pfam" id="PF08640"/>
    </source>
</evidence>
<dbReference type="GO" id="GO:0032040">
    <property type="term" value="C:small-subunit processome"/>
    <property type="evidence" value="ECO:0007669"/>
    <property type="project" value="TreeGrafter"/>
</dbReference>
<gene>
    <name evidence="7" type="ORF">E3P99_02964</name>
</gene>
<dbReference type="PANTHER" id="PTHR23271">
    <property type="entry name" value="HEPATOCELLULAR CARCINOMA-ASSOCIATED ANTIGEN 66"/>
    <property type="match status" value="1"/>
</dbReference>
<comment type="caution">
    <text evidence="7">The sequence shown here is derived from an EMBL/GenBank/DDBJ whole genome shotgun (WGS) entry which is preliminary data.</text>
</comment>
<evidence type="ECO:0000256" key="2">
    <source>
        <dbReference type="ARBA" id="ARBA00010734"/>
    </source>
</evidence>
<dbReference type="GO" id="GO:0000462">
    <property type="term" value="P:maturation of SSU-rRNA from tricistronic rRNA transcript (SSU-rRNA, 5.8S rRNA, LSU-rRNA)"/>
    <property type="evidence" value="ECO:0007669"/>
    <property type="project" value="InterPro"/>
</dbReference>
<keyword evidence="4" id="KW-0677">Repeat</keyword>
<dbReference type="InterPro" id="IPR003107">
    <property type="entry name" value="HAT"/>
</dbReference>
<dbReference type="GO" id="GO:0030515">
    <property type="term" value="F:snoRNA binding"/>
    <property type="evidence" value="ECO:0007669"/>
    <property type="project" value="InterPro"/>
</dbReference>
<dbReference type="PANTHER" id="PTHR23271:SF1">
    <property type="entry name" value="U3 SMALL NUCLEOLAR RNA-ASSOCIATED PROTEIN 6 HOMOLOG"/>
    <property type="match status" value="1"/>
</dbReference>
<dbReference type="OrthoDB" id="28112at2759"/>
<dbReference type="Gene3D" id="1.25.40.10">
    <property type="entry name" value="Tetratricopeptide repeat domain"/>
    <property type="match status" value="1"/>
</dbReference>
<dbReference type="AlphaFoldDB" id="A0A4T0FHJ6"/>
<dbReference type="InterPro" id="IPR013949">
    <property type="entry name" value="Utp6"/>
</dbReference>
<dbReference type="Proteomes" id="UP000310189">
    <property type="component" value="Unassembled WGS sequence"/>
</dbReference>